<gene>
    <name evidence="2" type="primary">140</name>
    <name evidence="2" type="ORF">SEA_GODONK_140</name>
</gene>
<keyword evidence="1" id="KW-0472">Membrane</keyword>
<accession>A0A4D6E2A1</accession>
<dbReference type="GeneID" id="55012976"/>
<evidence type="ECO:0000313" key="3">
    <source>
        <dbReference type="Proteomes" id="UP000297070"/>
    </source>
</evidence>
<dbReference type="KEGG" id="vg:55012976"/>
<keyword evidence="1" id="KW-1133">Transmembrane helix</keyword>
<protein>
    <submittedName>
        <fullName evidence="2">Uncharacterized protein</fullName>
    </submittedName>
</protein>
<organism evidence="2 3">
    <name type="scientific">Gordonia phage GodonK</name>
    <dbReference type="NCBI Taxonomy" id="2562192"/>
    <lineage>
        <taxon>Viruses</taxon>
        <taxon>Duplodnaviria</taxon>
        <taxon>Heunggongvirae</taxon>
        <taxon>Uroviricota</taxon>
        <taxon>Caudoviricetes</taxon>
        <taxon>Godonkavirus</taxon>
        <taxon>Godonkavirus godonK</taxon>
    </lineage>
</organism>
<name>A0A4D6E2A1_9CAUD</name>
<feature type="transmembrane region" description="Helical" evidence="1">
    <location>
        <begin position="62"/>
        <end position="80"/>
    </location>
</feature>
<feature type="transmembrane region" description="Helical" evidence="1">
    <location>
        <begin position="100"/>
        <end position="123"/>
    </location>
</feature>
<reference evidence="2 3" key="1">
    <citation type="submission" date="2019-03" db="EMBL/GenBank/DDBJ databases">
        <authorList>
            <person name="Douthitt C."/>
            <person name="D'Elia T."/>
            <person name="Bockoras C."/>
            <person name="Boss C."/>
            <person name="Clemons M."/>
            <person name="Green W."/>
            <person name="Harel H."/>
            <person name="Larralde J."/>
            <person name="Lopez M."/>
            <person name="Magana D."/>
            <person name="Miguel M."/>
            <person name="Muschweck L."/>
            <person name="Olivos K."/>
            <person name="Racette D."/>
            <person name="Reynolds M."/>
            <person name="Ru Y."/>
            <person name="Santana M."/>
            <person name="Simon R."/>
            <person name="Smotrilla K."/>
            <person name="Sufficool B."/>
            <person name="Tamayo B."/>
            <person name="Tirado E."/>
            <person name="Vajanyi M."/>
            <person name="Weger M."/>
            <person name="Wehr A."/>
            <person name="Whitaker K."/>
            <person name="Garlena R.A."/>
            <person name="Russell D.A."/>
            <person name="Pope W.H."/>
            <person name="Jacobs-Sera D."/>
            <person name="Hatfull G.F."/>
        </authorList>
    </citation>
    <scope>NUCLEOTIDE SEQUENCE [LARGE SCALE GENOMIC DNA]</scope>
</reference>
<keyword evidence="3" id="KW-1185">Reference proteome</keyword>
<dbReference type="EMBL" id="MK620899">
    <property type="protein sequence ID" value="QBZ72747.1"/>
    <property type="molecule type" value="Genomic_DNA"/>
</dbReference>
<evidence type="ECO:0000256" key="1">
    <source>
        <dbReference type="SAM" id="Phobius"/>
    </source>
</evidence>
<keyword evidence="1" id="KW-0812">Transmembrane</keyword>
<evidence type="ECO:0000313" key="2">
    <source>
        <dbReference type="EMBL" id="QBZ72747.1"/>
    </source>
</evidence>
<dbReference type="Proteomes" id="UP000297070">
    <property type="component" value="Segment"/>
</dbReference>
<sequence length="149" mass="17404">MGIEDLDEEMFRHLQKKFKRTPKPMKALDMDTRKTLANARVEQGIQDELDDLRRYRRLWKSLSGLSTAFSITVIFLWYTVISWGFEGYGDSASVDKGDTVFGMCLGLVILTIIAAVCTFGTMVEWFDSNDRIRKVERRLRDHYLYMDTE</sequence>
<dbReference type="RefSeq" id="YP_009821512.1">
    <property type="nucleotide sequence ID" value="NC_048176.1"/>
</dbReference>
<proteinExistence type="predicted"/>